<proteinExistence type="predicted"/>
<keyword evidence="1" id="KW-0614">Plasmid</keyword>
<keyword evidence="2" id="KW-1185">Reference proteome</keyword>
<dbReference type="Proteomes" id="UP001055453">
    <property type="component" value="Plasmid pANSO36A"/>
</dbReference>
<geneLocation type="plasmid" evidence="1 2">
    <name>pANSO36A</name>
</geneLocation>
<sequence>MSDGNNNSVSVAYFDSLPQKFSEGDADALLAFGRHLHWGYWSDPIGYSDMKGYKTFKISRCLNEH</sequence>
<evidence type="ECO:0000313" key="1">
    <source>
        <dbReference type="EMBL" id="BDI20520.1"/>
    </source>
</evidence>
<reference evidence="1" key="1">
    <citation type="submission" date="2022-04" db="EMBL/GenBank/DDBJ databases">
        <title>Complete genome sequence of a cyanobacterium, Nostoc sp. SO-36, isolated in Antarctica.</title>
        <authorList>
            <person name="Kanesaki Y."/>
            <person name="Effendi D."/>
            <person name="Sakamoto T."/>
            <person name="Ohtani S."/>
            <person name="Awai K."/>
        </authorList>
    </citation>
    <scope>NUCLEOTIDE SEQUENCE</scope>
    <source>
        <strain evidence="1">SO-36</strain>
        <plasmid evidence="1">pANSO36A</plasmid>
    </source>
</reference>
<accession>A0ABM7ZB65</accession>
<organism evidence="1 2">
    <name type="scientific">Nostoc cf. commune SO-36</name>
    <dbReference type="NCBI Taxonomy" id="449208"/>
    <lineage>
        <taxon>Bacteria</taxon>
        <taxon>Bacillati</taxon>
        <taxon>Cyanobacteriota</taxon>
        <taxon>Cyanophyceae</taxon>
        <taxon>Nostocales</taxon>
        <taxon>Nostocaceae</taxon>
        <taxon>Nostoc</taxon>
    </lineage>
</organism>
<evidence type="ECO:0000313" key="2">
    <source>
        <dbReference type="Proteomes" id="UP001055453"/>
    </source>
</evidence>
<gene>
    <name evidence="1" type="ORF">ANSO36C_63220</name>
</gene>
<name>A0ABM7ZB65_NOSCO</name>
<dbReference type="EMBL" id="AP025733">
    <property type="protein sequence ID" value="BDI20520.1"/>
    <property type="molecule type" value="Genomic_DNA"/>
</dbReference>
<protein>
    <submittedName>
        <fullName evidence="1">Uncharacterized protein</fullName>
    </submittedName>
</protein>